<dbReference type="Gene3D" id="1.10.10.60">
    <property type="entry name" value="Homeodomain-like"/>
    <property type="match status" value="1"/>
</dbReference>
<evidence type="ECO:0000313" key="2">
    <source>
        <dbReference type="EMBL" id="TQM79969.1"/>
    </source>
</evidence>
<feature type="region of interest" description="Disordered" evidence="1">
    <location>
        <begin position="140"/>
        <end position="217"/>
    </location>
</feature>
<dbReference type="AlphaFoldDB" id="A0A543JAX7"/>
<dbReference type="EMBL" id="VFPP01000001">
    <property type="protein sequence ID" value="TQM79969.1"/>
    <property type="molecule type" value="Genomic_DNA"/>
</dbReference>
<protein>
    <recommendedName>
        <fullName evidence="4">Transposase</fullName>
    </recommendedName>
</protein>
<evidence type="ECO:0000313" key="3">
    <source>
        <dbReference type="Proteomes" id="UP000316628"/>
    </source>
</evidence>
<feature type="region of interest" description="Disordered" evidence="1">
    <location>
        <begin position="1"/>
        <end position="26"/>
    </location>
</feature>
<comment type="caution">
    <text evidence="2">The sequence shown here is derived from an EMBL/GenBank/DDBJ whole genome shotgun (WGS) entry which is preliminary data.</text>
</comment>
<evidence type="ECO:0000256" key="1">
    <source>
        <dbReference type="SAM" id="MobiDB-lite"/>
    </source>
</evidence>
<sequence length="363" mass="38349">MTRVSRVPTQRPSCRKAGTAPLSGWSRPRRVTGGMVMKHYPGSRPSATTKSVAEDIGVTHETLRDWIRLDDTQRTGPVVTCCSPSVHPVDEVDGRSTKAGSGARLLDHLAGGREPVAGVEEARQRRVADLVDELRVGRHAGVGVGPEDEPGRPLPLCRHRGEELGSGPRELTPPHDLGTGSGPSGHGGRHRQRTADVGADRPTRTHPRSAEPGWTSPVVGRVGERAATGTGCPRDRRYGCWHSSEPQPVLSGGRLFREVFVDAAAGSRSSDLALFSRVDSAVSDRGWPFSWGRFTIQAVYRLPDFVPSVGSGGLSAAVECSVDLGRGSGVGAPPGRGWRSASARCPVRDGGATVVAAGGSINR</sequence>
<accession>A0A543JAX7</accession>
<evidence type="ECO:0008006" key="4">
    <source>
        <dbReference type="Google" id="ProtNLM"/>
    </source>
</evidence>
<gene>
    <name evidence="2" type="ORF">FHX81_2283</name>
</gene>
<proteinExistence type="predicted"/>
<name>A0A543JAX7_9PSEU</name>
<organism evidence="2 3">
    <name type="scientific">Saccharothrix saharensis</name>
    <dbReference type="NCBI Taxonomy" id="571190"/>
    <lineage>
        <taxon>Bacteria</taxon>
        <taxon>Bacillati</taxon>
        <taxon>Actinomycetota</taxon>
        <taxon>Actinomycetes</taxon>
        <taxon>Pseudonocardiales</taxon>
        <taxon>Pseudonocardiaceae</taxon>
        <taxon>Saccharothrix</taxon>
    </lineage>
</organism>
<reference evidence="2 3" key="1">
    <citation type="submission" date="2019-06" db="EMBL/GenBank/DDBJ databases">
        <title>Sequencing the genomes of 1000 actinobacteria strains.</title>
        <authorList>
            <person name="Klenk H.-P."/>
        </authorList>
    </citation>
    <scope>NUCLEOTIDE SEQUENCE [LARGE SCALE GENOMIC DNA]</scope>
    <source>
        <strain evidence="2 3">DSM 45456</strain>
    </source>
</reference>
<keyword evidence="3" id="KW-1185">Reference proteome</keyword>
<dbReference type="Proteomes" id="UP000316628">
    <property type="component" value="Unassembled WGS sequence"/>
</dbReference>